<keyword evidence="3" id="KW-0004">4Fe-4S</keyword>
<dbReference type="Pfam" id="PF00730">
    <property type="entry name" value="HhH-GPD"/>
    <property type="match status" value="1"/>
</dbReference>
<evidence type="ECO:0000313" key="14">
    <source>
        <dbReference type="EMBL" id="PSN83980.1"/>
    </source>
</evidence>
<evidence type="ECO:0000256" key="3">
    <source>
        <dbReference type="ARBA" id="ARBA00022485"/>
    </source>
</evidence>
<dbReference type="PROSITE" id="PS00764">
    <property type="entry name" value="ENDONUCLEASE_III_1"/>
    <property type="match status" value="1"/>
</dbReference>
<reference evidence="14 15" key="1">
    <citation type="submission" date="2017-04" db="EMBL/GenBank/DDBJ databases">
        <title>Novel microbial lineages endemic to geothermal iron-oxide mats fill important gaps in the evolutionary history of Archaea.</title>
        <authorList>
            <person name="Jay Z.J."/>
            <person name="Beam J.P."/>
            <person name="Dlakic M."/>
            <person name="Rusch D.B."/>
            <person name="Kozubal M.A."/>
            <person name="Inskeep W.P."/>
        </authorList>
    </citation>
    <scope>NUCLEOTIDE SEQUENCE [LARGE SCALE GENOMIC DNA]</scope>
    <source>
        <strain evidence="14">OSP_D</strain>
    </source>
</reference>
<protein>
    <recommendedName>
        <fullName evidence="12">thymine-DNA glycosylase</fullName>
        <ecNumber evidence="12">3.2.2.29</ecNumber>
    </recommendedName>
</protein>
<dbReference type="PANTHER" id="PTHR10359">
    <property type="entry name" value="A/G-SPECIFIC ADENINE GLYCOSYLASE/ENDONUCLEASE III"/>
    <property type="match status" value="1"/>
</dbReference>
<keyword evidence="5" id="KW-0227">DNA damage</keyword>
<evidence type="ECO:0000256" key="11">
    <source>
        <dbReference type="ARBA" id="ARBA00052915"/>
    </source>
</evidence>
<keyword evidence="10" id="KW-0326">Glycosidase</keyword>
<comment type="catalytic activity">
    <reaction evidence="11">
        <text>Hydrolyzes mismatched double-stranded DNA and polynucleotides, releasing free thymine.</text>
        <dbReference type="EC" id="3.2.2.29"/>
    </reaction>
</comment>
<keyword evidence="8" id="KW-0411">Iron-sulfur</keyword>
<evidence type="ECO:0000256" key="4">
    <source>
        <dbReference type="ARBA" id="ARBA00022723"/>
    </source>
</evidence>
<keyword evidence="6" id="KW-0378">Hydrolase</keyword>
<keyword evidence="7" id="KW-0408">Iron</keyword>
<dbReference type="InterPro" id="IPR004036">
    <property type="entry name" value="Endonuclease-III-like_CS2"/>
</dbReference>
<dbReference type="Proteomes" id="UP000240880">
    <property type="component" value="Unassembled WGS sequence"/>
</dbReference>
<proteinExistence type="inferred from homology"/>
<dbReference type="InterPro" id="IPR011257">
    <property type="entry name" value="DNA_glycosylase"/>
</dbReference>
<gene>
    <name evidence="14" type="ORF">B9Q01_02715</name>
</gene>
<comment type="cofactor">
    <cofactor evidence="1">
        <name>[4Fe-4S] cluster</name>
        <dbReference type="ChEBI" id="CHEBI:49883"/>
    </cofactor>
</comment>
<dbReference type="PANTHER" id="PTHR10359:SF18">
    <property type="entry name" value="ENDONUCLEASE III"/>
    <property type="match status" value="1"/>
</dbReference>
<dbReference type="SMART" id="SM00478">
    <property type="entry name" value="ENDO3c"/>
    <property type="match status" value="1"/>
</dbReference>
<organism evidence="14 15">
    <name type="scientific">Candidatus Marsarchaeota G1 archaeon OSP_D</name>
    <dbReference type="NCBI Taxonomy" id="1978155"/>
    <lineage>
        <taxon>Archaea</taxon>
        <taxon>Candidatus Marsarchaeota</taxon>
        <taxon>Candidatus Marsarchaeota group 1</taxon>
    </lineage>
</organism>
<evidence type="ECO:0000256" key="12">
    <source>
        <dbReference type="ARBA" id="ARBA00066769"/>
    </source>
</evidence>
<keyword evidence="4" id="KW-0479">Metal-binding</keyword>
<dbReference type="GO" id="GO:0051539">
    <property type="term" value="F:4 iron, 4 sulfur cluster binding"/>
    <property type="evidence" value="ECO:0007669"/>
    <property type="project" value="UniProtKB-KW"/>
</dbReference>
<dbReference type="Pfam" id="PF00633">
    <property type="entry name" value="HHH"/>
    <property type="match status" value="1"/>
</dbReference>
<dbReference type="FunFam" id="1.10.340.30:FF:000001">
    <property type="entry name" value="Endonuclease III"/>
    <property type="match status" value="1"/>
</dbReference>
<evidence type="ECO:0000256" key="10">
    <source>
        <dbReference type="ARBA" id="ARBA00023295"/>
    </source>
</evidence>
<dbReference type="InterPro" id="IPR023170">
    <property type="entry name" value="HhH_base_excis_C"/>
</dbReference>
<evidence type="ECO:0000256" key="7">
    <source>
        <dbReference type="ARBA" id="ARBA00023004"/>
    </source>
</evidence>
<dbReference type="GO" id="GO:0003677">
    <property type="term" value="F:DNA binding"/>
    <property type="evidence" value="ECO:0007669"/>
    <property type="project" value="InterPro"/>
</dbReference>
<dbReference type="Gene3D" id="1.10.340.30">
    <property type="entry name" value="Hypothetical protein, domain 2"/>
    <property type="match status" value="1"/>
</dbReference>
<dbReference type="AlphaFoldDB" id="A0A2R6AC63"/>
<dbReference type="CDD" id="cd00056">
    <property type="entry name" value="ENDO3c"/>
    <property type="match status" value="1"/>
</dbReference>
<dbReference type="EMBL" id="NEXC01000010">
    <property type="protein sequence ID" value="PSN83980.1"/>
    <property type="molecule type" value="Genomic_DNA"/>
</dbReference>
<comment type="caution">
    <text evidence="14">The sequence shown here is derived from an EMBL/GenBank/DDBJ whole genome shotgun (WGS) entry which is preliminary data.</text>
</comment>
<dbReference type="GO" id="GO:0046872">
    <property type="term" value="F:metal ion binding"/>
    <property type="evidence" value="ECO:0007669"/>
    <property type="project" value="UniProtKB-KW"/>
</dbReference>
<evidence type="ECO:0000256" key="1">
    <source>
        <dbReference type="ARBA" id="ARBA00001966"/>
    </source>
</evidence>
<evidence type="ECO:0000256" key="6">
    <source>
        <dbReference type="ARBA" id="ARBA00022801"/>
    </source>
</evidence>
<dbReference type="PIRSF" id="PIRSF001435">
    <property type="entry name" value="Nth"/>
    <property type="match status" value="1"/>
</dbReference>
<evidence type="ECO:0000256" key="5">
    <source>
        <dbReference type="ARBA" id="ARBA00022763"/>
    </source>
</evidence>
<sequence>MTQFSKVLKILEERFSRDLPAHIKEDPFRVLIGCILSARTKDENTDKAYEALFREFADARSLAQADLLRIQALIKPVNYYKTKAKRIKEAASFIIEKFKGRVPKSRKALMRIPGIGPKCADIVLSYGFGKPTVAVDTHVETVAKRLGVAPERARYEEVKRAIEQATPLSLRARVNDLLVVFGREICHKNNPKCSVCPVFEFCVWEGKWKRVNAQRKAMKNP</sequence>
<evidence type="ECO:0000256" key="9">
    <source>
        <dbReference type="ARBA" id="ARBA00023204"/>
    </source>
</evidence>
<name>A0A2R6AC63_9ARCH</name>
<evidence type="ECO:0000259" key="13">
    <source>
        <dbReference type="SMART" id="SM00478"/>
    </source>
</evidence>
<keyword evidence="9" id="KW-0234">DNA repair</keyword>
<dbReference type="SUPFAM" id="SSF48150">
    <property type="entry name" value="DNA-glycosylase"/>
    <property type="match status" value="1"/>
</dbReference>
<dbReference type="GO" id="GO:0006285">
    <property type="term" value="P:base-excision repair, AP site formation"/>
    <property type="evidence" value="ECO:0007669"/>
    <property type="project" value="TreeGrafter"/>
</dbReference>
<dbReference type="InterPro" id="IPR004035">
    <property type="entry name" value="Endouclease-III_FeS-bd_BS"/>
</dbReference>
<evidence type="ECO:0000313" key="15">
    <source>
        <dbReference type="Proteomes" id="UP000240880"/>
    </source>
</evidence>
<dbReference type="InterPro" id="IPR000445">
    <property type="entry name" value="HhH_motif"/>
</dbReference>
<dbReference type="EC" id="3.2.2.29" evidence="12"/>
<feature type="domain" description="HhH-GPD" evidence="13">
    <location>
        <begin position="36"/>
        <end position="184"/>
    </location>
</feature>
<evidence type="ECO:0000256" key="2">
    <source>
        <dbReference type="ARBA" id="ARBA00008343"/>
    </source>
</evidence>
<dbReference type="InterPro" id="IPR003265">
    <property type="entry name" value="HhH-GPD_domain"/>
</dbReference>
<evidence type="ECO:0000256" key="8">
    <source>
        <dbReference type="ARBA" id="ARBA00023014"/>
    </source>
</evidence>
<accession>A0A2R6AC63</accession>
<dbReference type="Gene3D" id="1.10.1670.10">
    <property type="entry name" value="Helix-hairpin-Helix base-excision DNA repair enzymes (C-terminal)"/>
    <property type="match status" value="1"/>
</dbReference>
<dbReference type="PROSITE" id="PS01155">
    <property type="entry name" value="ENDONUCLEASE_III_2"/>
    <property type="match status" value="1"/>
</dbReference>
<dbReference type="GO" id="GO:0141016">
    <property type="term" value="F:G/T mismatch-specific thymine-DNA glycosylase activity"/>
    <property type="evidence" value="ECO:0007669"/>
    <property type="project" value="UniProtKB-EC"/>
</dbReference>
<comment type="similarity">
    <text evidence="2">Belongs to the Nth/MutY family.</text>
</comment>